<evidence type="ECO:0000313" key="5">
    <source>
        <dbReference type="Proteomes" id="UP000095395"/>
    </source>
</evidence>
<dbReference type="PANTHER" id="PTHR43479">
    <property type="entry name" value="ACREF/ENVCD OPERON REPRESSOR-RELATED"/>
    <property type="match status" value="1"/>
</dbReference>
<evidence type="ECO:0000259" key="3">
    <source>
        <dbReference type="PROSITE" id="PS50977"/>
    </source>
</evidence>
<reference evidence="4 5" key="1">
    <citation type="submission" date="2015-09" db="EMBL/GenBank/DDBJ databases">
        <authorList>
            <consortium name="Pathogen Informatics"/>
        </authorList>
    </citation>
    <scope>NUCLEOTIDE SEQUENCE [LARGE SCALE GENOMIC DNA]</scope>
    <source>
        <strain evidence="4 5">2789STDY5608835</strain>
    </source>
</reference>
<dbReference type="Gene3D" id="1.10.357.10">
    <property type="entry name" value="Tetracycline Repressor, domain 2"/>
    <property type="match status" value="1"/>
</dbReference>
<keyword evidence="4" id="KW-0808">Transferase</keyword>
<keyword evidence="1 2" id="KW-0238">DNA-binding</keyword>
<dbReference type="Pfam" id="PF14278">
    <property type="entry name" value="TetR_C_8"/>
    <property type="match status" value="1"/>
</dbReference>
<dbReference type="RefSeq" id="WP_055301819.1">
    <property type="nucleotide sequence ID" value="NZ_CYYR01000007.1"/>
</dbReference>
<evidence type="ECO:0000256" key="1">
    <source>
        <dbReference type="ARBA" id="ARBA00023125"/>
    </source>
</evidence>
<dbReference type="GO" id="GO:0003677">
    <property type="term" value="F:DNA binding"/>
    <property type="evidence" value="ECO:0007669"/>
    <property type="project" value="UniProtKB-UniRule"/>
</dbReference>
<name>A0A173ZLS2_9FIRM</name>
<dbReference type="PROSITE" id="PS50977">
    <property type="entry name" value="HTH_TETR_2"/>
    <property type="match status" value="1"/>
</dbReference>
<dbReference type="Proteomes" id="UP000095395">
    <property type="component" value="Unassembled WGS sequence"/>
</dbReference>
<dbReference type="InterPro" id="IPR009057">
    <property type="entry name" value="Homeodomain-like_sf"/>
</dbReference>
<keyword evidence="4" id="KW-0418">Kinase</keyword>
<dbReference type="SUPFAM" id="SSF46689">
    <property type="entry name" value="Homeodomain-like"/>
    <property type="match status" value="1"/>
</dbReference>
<dbReference type="EMBL" id="CYYR01000007">
    <property type="protein sequence ID" value="CUN76589.1"/>
    <property type="molecule type" value="Genomic_DNA"/>
</dbReference>
<proteinExistence type="predicted"/>
<feature type="DNA-binding region" description="H-T-H motif" evidence="2">
    <location>
        <begin position="34"/>
        <end position="53"/>
    </location>
</feature>
<dbReference type="GO" id="GO:0016301">
    <property type="term" value="F:kinase activity"/>
    <property type="evidence" value="ECO:0007669"/>
    <property type="project" value="UniProtKB-KW"/>
</dbReference>
<dbReference type="AlphaFoldDB" id="A0A173ZLS2"/>
<dbReference type="PANTHER" id="PTHR43479:SF7">
    <property type="entry name" value="TETR-FAMILY TRANSCRIPTIONAL REGULATOR"/>
    <property type="match status" value="1"/>
</dbReference>
<organism evidence="4 5">
    <name type="scientific">Roseburia inulinivorans</name>
    <dbReference type="NCBI Taxonomy" id="360807"/>
    <lineage>
        <taxon>Bacteria</taxon>
        <taxon>Bacillati</taxon>
        <taxon>Bacillota</taxon>
        <taxon>Clostridia</taxon>
        <taxon>Lachnospirales</taxon>
        <taxon>Lachnospiraceae</taxon>
        <taxon>Roseburia</taxon>
    </lineage>
</organism>
<dbReference type="InterPro" id="IPR039532">
    <property type="entry name" value="TetR_C_Firmicutes"/>
</dbReference>
<dbReference type="InterPro" id="IPR001647">
    <property type="entry name" value="HTH_TetR"/>
</dbReference>
<gene>
    <name evidence="4" type="ORF">ERS852392_01308</name>
</gene>
<accession>A0A173ZLS2</accession>
<evidence type="ECO:0000313" key="4">
    <source>
        <dbReference type="EMBL" id="CUN76589.1"/>
    </source>
</evidence>
<dbReference type="InterPro" id="IPR050624">
    <property type="entry name" value="HTH-type_Tx_Regulator"/>
</dbReference>
<feature type="domain" description="HTH tetR-type" evidence="3">
    <location>
        <begin position="11"/>
        <end position="71"/>
    </location>
</feature>
<protein>
    <submittedName>
        <fullName evidence="4">Probable dihydroxyacetone kinase regulator</fullName>
    </submittedName>
</protein>
<sequence length="202" mass="23539">MMEAKTDRRIKRTRYLLVHALTSLMLKKSIKDITVKELCESVDINRGTFYLHYKDIYDMLEQTEQELLEQFEQVFKNYHPDHTPDFPYPLFVEIFQIIDQNSNLCCALLSPNGDISFSVKIKKLFEHQYIHEWMVAHHSADFLPTYEYFSNFLVSGCSGVIESWLAHGKKETPEEMARLISKLISTGMTSVYPIPCGQSDDL</sequence>
<evidence type="ECO:0000256" key="2">
    <source>
        <dbReference type="PROSITE-ProRule" id="PRU00335"/>
    </source>
</evidence>